<name>A0A382BGV9_9ZZZZ</name>
<evidence type="ECO:0000313" key="1">
    <source>
        <dbReference type="EMBL" id="SVB12741.1"/>
    </source>
</evidence>
<protein>
    <submittedName>
        <fullName evidence="1">Uncharacterized protein</fullName>
    </submittedName>
</protein>
<dbReference type="Gene3D" id="3.90.170.10">
    <property type="entry name" value="Adenylosuccinate Synthetase, subunit A, domain 3"/>
    <property type="match status" value="1"/>
</dbReference>
<sequence length="93" mass="10411">VPSHVSTGPLPLQLEIAEENRRGIAEYGLTTARRRRKAAGTSWPHLQEAIMLNSPTQIALACCNHLDARYPSTRPRRLNSTRPRPYLGVRIAL</sequence>
<reference evidence="1" key="1">
    <citation type="submission" date="2018-05" db="EMBL/GenBank/DDBJ databases">
        <authorList>
            <person name="Lanie J.A."/>
            <person name="Ng W.-L."/>
            <person name="Kazmierczak K.M."/>
            <person name="Andrzejewski T.M."/>
            <person name="Davidsen T.M."/>
            <person name="Wayne K.J."/>
            <person name="Tettelin H."/>
            <person name="Glass J.I."/>
            <person name="Rusch D."/>
            <person name="Podicherti R."/>
            <person name="Tsui H.-C.T."/>
            <person name="Winkler M.E."/>
        </authorList>
    </citation>
    <scope>NUCLEOTIDE SEQUENCE</scope>
</reference>
<proteinExistence type="predicted"/>
<dbReference type="InterPro" id="IPR042111">
    <property type="entry name" value="Adenylosuccinate_synth_dom3"/>
</dbReference>
<organism evidence="1">
    <name type="scientific">marine metagenome</name>
    <dbReference type="NCBI Taxonomy" id="408172"/>
    <lineage>
        <taxon>unclassified sequences</taxon>
        <taxon>metagenomes</taxon>
        <taxon>ecological metagenomes</taxon>
    </lineage>
</organism>
<accession>A0A382BGV9</accession>
<feature type="non-terminal residue" evidence="1">
    <location>
        <position position="1"/>
    </location>
</feature>
<dbReference type="AlphaFoldDB" id="A0A382BGV9"/>
<gene>
    <name evidence="1" type="ORF">METZ01_LOCUS165595</name>
</gene>
<dbReference type="EMBL" id="UINC01029657">
    <property type="protein sequence ID" value="SVB12741.1"/>
    <property type="molecule type" value="Genomic_DNA"/>
</dbReference>